<dbReference type="AlphaFoldDB" id="A0A0R1W989"/>
<dbReference type="Pfam" id="PF02616">
    <property type="entry name" value="SMC_ScpA"/>
    <property type="match status" value="1"/>
</dbReference>
<dbReference type="PATRIC" id="fig|1423807.3.peg.320"/>
<organism evidence="4 5">
    <name type="scientific">Paucilactobacillus suebicus DSM 5007 = KCTC 3549</name>
    <dbReference type="NCBI Taxonomy" id="1423807"/>
    <lineage>
        <taxon>Bacteria</taxon>
        <taxon>Bacillati</taxon>
        <taxon>Bacillota</taxon>
        <taxon>Bacilli</taxon>
        <taxon>Lactobacillales</taxon>
        <taxon>Lactobacillaceae</taxon>
        <taxon>Paucilactobacillus</taxon>
    </lineage>
</organism>
<dbReference type="Proteomes" id="UP000051820">
    <property type="component" value="Unassembled WGS sequence"/>
</dbReference>
<dbReference type="OrthoDB" id="9811016at2"/>
<comment type="caution">
    <text evidence="4">The sequence shown here is derived from an EMBL/GenBank/DDBJ whole genome shotgun (WGS) entry which is preliminary data.</text>
</comment>
<protein>
    <recommendedName>
        <fullName evidence="2 3">Segregation and condensation protein A</fullName>
    </recommendedName>
</protein>
<accession>A0A0R1W989</accession>
<dbReference type="GO" id="GO:0006260">
    <property type="term" value="P:DNA replication"/>
    <property type="evidence" value="ECO:0007669"/>
    <property type="project" value="UniProtKB-UniRule"/>
</dbReference>
<dbReference type="Gene3D" id="6.10.250.2410">
    <property type="match status" value="1"/>
</dbReference>
<evidence type="ECO:0000256" key="3">
    <source>
        <dbReference type="HAMAP-Rule" id="MF_01805"/>
    </source>
</evidence>
<keyword evidence="3" id="KW-0132">Cell division</keyword>
<evidence type="ECO:0000256" key="1">
    <source>
        <dbReference type="ARBA" id="ARBA00022829"/>
    </source>
</evidence>
<dbReference type="HAMAP" id="MF_01805">
    <property type="entry name" value="ScpA"/>
    <property type="match status" value="1"/>
</dbReference>
<comment type="function">
    <text evidence="3">Participates in chromosomal partition during cell division. May act via the formation of a condensin-like complex containing Smc and ScpB that pull DNA away from mid-cell into both cell halves.</text>
</comment>
<reference evidence="4 5" key="1">
    <citation type="journal article" date="2015" name="Genome Announc.">
        <title>Expanding the biotechnology potential of lactobacilli through comparative genomics of 213 strains and associated genera.</title>
        <authorList>
            <person name="Sun Z."/>
            <person name="Harris H.M."/>
            <person name="McCann A."/>
            <person name="Guo C."/>
            <person name="Argimon S."/>
            <person name="Zhang W."/>
            <person name="Yang X."/>
            <person name="Jeffery I.B."/>
            <person name="Cooney J.C."/>
            <person name="Kagawa T.F."/>
            <person name="Liu W."/>
            <person name="Song Y."/>
            <person name="Salvetti E."/>
            <person name="Wrobel A."/>
            <person name="Rasinkangas P."/>
            <person name="Parkhill J."/>
            <person name="Rea M.C."/>
            <person name="O'Sullivan O."/>
            <person name="Ritari J."/>
            <person name="Douillard F.P."/>
            <person name="Paul Ross R."/>
            <person name="Yang R."/>
            <person name="Briner A.E."/>
            <person name="Felis G.E."/>
            <person name="de Vos W.M."/>
            <person name="Barrangou R."/>
            <person name="Klaenhammer T.R."/>
            <person name="Caufield P.W."/>
            <person name="Cui Y."/>
            <person name="Zhang H."/>
            <person name="O'Toole P.W."/>
        </authorList>
    </citation>
    <scope>NUCLEOTIDE SEQUENCE [LARGE SCALE GENOMIC DNA]</scope>
    <source>
        <strain evidence="4 5">DSM 5007</strain>
    </source>
</reference>
<gene>
    <name evidence="3" type="primary">scpA</name>
    <name evidence="4" type="ORF">FD16_GL000317</name>
</gene>
<dbReference type="EMBL" id="AZGF01000011">
    <property type="protein sequence ID" value="KRM12105.1"/>
    <property type="molecule type" value="Genomic_DNA"/>
</dbReference>
<dbReference type="STRING" id="1423807.FD16_GL000317"/>
<dbReference type="RefSeq" id="WP_010622212.1">
    <property type="nucleotide sequence ID" value="NZ_AZGF01000011.1"/>
</dbReference>
<dbReference type="PANTHER" id="PTHR33969:SF2">
    <property type="entry name" value="SEGREGATION AND CONDENSATION PROTEIN A"/>
    <property type="match status" value="1"/>
</dbReference>
<dbReference type="GO" id="GO:0005737">
    <property type="term" value="C:cytoplasm"/>
    <property type="evidence" value="ECO:0007669"/>
    <property type="project" value="UniProtKB-SubCell"/>
</dbReference>
<proteinExistence type="inferred from homology"/>
<keyword evidence="3" id="KW-0131">Cell cycle</keyword>
<evidence type="ECO:0000256" key="2">
    <source>
        <dbReference type="ARBA" id="ARBA00044777"/>
    </source>
</evidence>
<keyword evidence="3" id="KW-0963">Cytoplasm</keyword>
<comment type="similarity">
    <text evidence="3">Belongs to the ScpA family.</text>
</comment>
<dbReference type="eggNOG" id="COG1354">
    <property type="taxonomic scope" value="Bacteria"/>
</dbReference>
<comment type="subcellular location">
    <subcellularLocation>
        <location evidence="3">Cytoplasm</location>
    </subcellularLocation>
    <text evidence="3">Associated with two foci at the outer edges of the nucleoid region in young cells, and at four foci within both cell halves in older cells.</text>
</comment>
<evidence type="ECO:0000313" key="5">
    <source>
        <dbReference type="Proteomes" id="UP000051820"/>
    </source>
</evidence>
<name>A0A0R1W989_9LACO</name>
<dbReference type="GO" id="GO:0007059">
    <property type="term" value="P:chromosome segregation"/>
    <property type="evidence" value="ECO:0007669"/>
    <property type="project" value="UniProtKB-UniRule"/>
</dbReference>
<dbReference type="GO" id="GO:0051301">
    <property type="term" value="P:cell division"/>
    <property type="evidence" value="ECO:0007669"/>
    <property type="project" value="UniProtKB-KW"/>
</dbReference>
<sequence length="262" mass="29946">MTDNTDQRYTNQPTIKVSDFEGPLDLLLHLIRSSEMDIYDIQIAEITAQYLEFLHQMQSNQLEVAGEYFVMAATLMSIKSKMLLPADEDEEVVEDVEDDPRQELVDQLLEYKRYKQAASELHEKEQQRQQEFTRPAISIPDDVAGAKVSPGITLGQLQQAFATVIKRKHLSQPITQTVQSERTSLTDKIKMVLNVVKHAPTIFDDLFNDQTNRDELVTTFLAVLELCKHQAILIEQTDNFNPLVLSVGPQSEEFENEQFSTD</sequence>
<keyword evidence="5" id="KW-1185">Reference proteome</keyword>
<keyword evidence="1 3" id="KW-0159">Chromosome partition</keyword>
<evidence type="ECO:0000313" key="4">
    <source>
        <dbReference type="EMBL" id="KRM12105.1"/>
    </source>
</evidence>
<comment type="subunit">
    <text evidence="3">Component of a cohesin-like complex composed of ScpA, ScpB and the Smc homodimer, in which ScpA and ScpB bind to the head domain of Smc. The presence of the three proteins is required for the association of the complex with DNA.</text>
</comment>
<dbReference type="InterPro" id="IPR003768">
    <property type="entry name" value="ScpA"/>
</dbReference>
<dbReference type="PANTHER" id="PTHR33969">
    <property type="entry name" value="SEGREGATION AND CONDENSATION PROTEIN A"/>
    <property type="match status" value="1"/>
</dbReference>